<proteinExistence type="predicted"/>
<dbReference type="SMART" id="SM00308">
    <property type="entry name" value="LH2"/>
    <property type="match status" value="1"/>
</dbReference>
<dbReference type="GeneTree" id="ENSGT00940000178012"/>
<accession>A0A3Q2D590</accession>
<dbReference type="AlphaFoldDB" id="A0A3Q2D590"/>
<evidence type="ECO:0000259" key="2">
    <source>
        <dbReference type="PROSITE" id="PS50095"/>
    </source>
</evidence>
<protein>
    <recommendedName>
        <fullName evidence="2">PLAT domain-containing protein</fullName>
    </recommendedName>
</protein>
<dbReference type="Pfam" id="PF01477">
    <property type="entry name" value="PLAT"/>
    <property type="match status" value="1"/>
</dbReference>
<dbReference type="Gene3D" id="2.60.60.20">
    <property type="entry name" value="PLAT/LH2 domain"/>
    <property type="match status" value="1"/>
</dbReference>
<dbReference type="Ensembl" id="ENSCVAT00000021057.1">
    <property type="protein sequence ID" value="ENSCVAP00000013489.1"/>
    <property type="gene ID" value="ENSCVAG00000016001.1"/>
</dbReference>
<evidence type="ECO:0000313" key="4">
    <source>
        <dbReference type="Proteomes" id="UP000265020"/>
    </source>
</evidence>
<dbReference type="SUPFAM" id="SSF49723">
    <property type="entry name" value="Lipase/lipooxygenase domain (PLAT/LH2 domain)"/>
    <property type="match status" value="1"/>
</dbReference>
<evidence type="ECO:0000313" key="3">
    <source>
        <dbReference type="Ensembl" id="ENSCVAP00000013489.1"/>
    </source>
</evidence>
<reference evidence="3" key="2">
    <citation type="submission" date="2025-09" db="UniProtKB">
        <authorList>
            <consortium name="Ensembl"/>
        </authorList>
    </citation>
    <scope>IDENTIFICATION</scope>
</reference>
<sequence>MGTYEVKVYTAGGIFPQTKDYIYMRLVGEEGESDSTWISEKVIKTDKSLGKLQQIVIHKETSFHLLPDDWLPAKIEVKTHKNETYIFPLYTWITDDGKHYFREGQGLCKFDHLTHLIAINHICPMILP</sequence>
<organism evidence="3 4">
    <name type="scientific">Cyprinodon variegatus</name>
    <name type="common">Sheepshead minnow</name>
    <dbReference type="NCBI Taxonomy" id="28743"/>
    <lineage>
        <taxon>Eukaryota</taxon>
        <taxon>Metazoa</taxon>
        <taxon>Chordata</taxon>
        <taxon>Craniata</taxon>
        <taxon>Vertebrata</taxon>
        <taxon>Euteleostomi</taxon>
        <taxon>Actinopterygii</taxon>
        <taxon>Neopterygii</taxon>
        <taxon>Teleostei</taxon>
        <taxon>Neoteleostei</taxon>
        <taxon>Acanthomorphata</taxon>
        <taxon>Ovalentaria</taxon>
        <taxon>Atherinomorphae</taxon>
        <taxon>Cyprinodontiformes</taxon>
        <taxon>Cyprinodontidae</taxon>
        <taxon>Cyprinodon</taxon>
    </lineage>
</organism>
<keyword evidence="4" id="KW-1185">Reference proteome</keyword>
<dbReference type="InterPro" id="IPR036392">
    <property type="entry name" value="PLAT/LH2_dom_sf"/>
</dbReference>
<comment type="caution">
    <text evidence="1">Lacks conserved residue(s) required for the propagation of feature annotation.</text>
</comment>
<reference evidence="3" key="1">
    <citation type="submission" date="2025-08" db="UniProtKB">
        <authorList>
            <consortium name="Ensembl"/>
        </authorList>
    </citation>
    <scope>IDENTIFICATION</scope>
</reference>
<dbReference type="PROSITE" id="PS50095">
    <property type="entry name" value="PLAT"/>
    <property type="match status" value="1"/>
</dbReference>
<feature type="domain" description="PLAT" evidence="2">
    <location>
        <begin position="2"/>
        <end position="107"/>
    </location>
</feature>
<dbReference type="InterPro" id="IPR001024">
    <property type="entry name" value="PLAT/LH2_dom"/>
</dbReference>
<name>A0A3Q2D590_CYPVA</name>
<evidence type="ECO:0000256" key="1">
    <source>
        <dbReference type="PROSITE-ProRule" id="PRU00152"/>
    </source>
</evidence>
<dbReference type="STRING" id="28743.ENSCVAP00000013489"/>
<dbReference type="Proteomes" id="UP000265020">
    <property type="component" value="Unassembled WGS sequence"/>
</dbReference>